<keyword evidence="8 13" id="KW-0418">Kinase</keyword>
<dbReference type="OrthoDB" id="3399at2759"/>
<comment type="catalytic activity">
    <reaction evidence="11">
        <text>L-seryl-[protein] + ATP = O-phospho-L-seryl-[protein] + ADP + H(+)</text>
        <dbReference type="Rhea" id="RHEA:17989"/>
        <dbReference type="Rhea" id="RHEA-COMP:9863"/>
        <dbReference type="Rhea" id="RHEA-COMP:11604"/>
        <dbReference type="ChEBI" id="CHEBI:15378"/>
        <dbReference type="ChEBI" id="CHEBI:29999"/>
        <dbReference type="ChEBI" id="CHEBI:30616"/>
        <dbReference type="ChEBI" id="CHEBI:83421"/>
        <dbReference type="ChEBI" id="CHEBI:456216"/>
        <dbReference type="EC" id="2.7.11.1"/>
    </reaction>
</comment>
<dbReference type="InterPro" id="IPR011009">
    <property type="entry name" value="Kinase-like_dom_sf"/>
</dbReference>
<keyword evidence="4" id="KW-0723">Serine/threonine-protein kinase</keyword>
<dbReference type="EC" id="2.7.11.1" evidence="2"/>
<keyword evidence="14" id="KW-1185">Reference proteome</keyword>
<keyword evidence="5" id="KW-0808">Transferase</keyword>
<evidence type="ECO:0000256" key="5">
    <source>
        <dbReference type="ARBA" id="ARBA00022679"/>
    </source>
</evidence>
<keyword evidence="9" id="KW-0067">ATP-binding</keyword>
<feature type="compositionally biased region" description="Polar residues" evidence="12">
    <location>
        <begin position="114"/>
        <end position="145"/>
    </location>
</feature>
<evidence type="ECO:0000256" key="9">
    <source>
        <dbReference type="ARBA" id="ARBA00022840"/>
    </source>
</evidence>
<evidence type="ECO:0000313" key="13">
    <source>
        <dbReference type="EMBL" id="SPO20703.1"/>
    </source>
</evidence>
<name>A0A5C3DQM2_9BASI</name>
<dbReference type="AlphaFoldDB" id="A0A5C3DQM2"/>
<dbReference type="GO" id="GO:0005524">
    <property type="term" value="F:ATP binding"/>
    <property type="evidence" value="ECO:0007669"/>
    <property type="project" value="UniProtKB-KW"/>
</dbReference>
<dbReference type="GO" id="GO:0008033">
    <property type="term" value="P:tRNA processing"/>
    <property type="evidence" value="ECO:0007669"/>
    <property type="project" value="UniProtKB-KW"/>
</dbReference>
<dbReference type="FunFam" id="3.30.200.20:FF:000201">
    <property type="entry name" value="TP53-regulating kinase isoform X1"/>
    <property type="match status" value="1"/>
</dbReference>
<dbReference type="GO" id="GO:0005829">
    <property type="term" value="C:cytosol"/>
    <property type="evidence" value="ECO:0007669"/>
    <property type="project" value="TreeGrafter"/>
</dbReference>
<evidence type="ECO:0000256" key="8">
    <source>
        <dbReference type="ARBA" id="ARBA00022777"/>
    </source>
</evidence>
<dbReference type="NCBIfam" id="TIGR03724">
    <property type="entry name" value="arch_bud32"/>
    <property type="match status" value="1"/>
</dbReference>
<dbReference type="InterPro" id="IPR008266">
    <property type="entry name" value="Tyr_kinase_AS"/>
</dbReference>
<keyword evidence="3" id="KW-0963">Cytoplasm</keyword>
<accession>A0A5C3DQM2</accession>
<evidence type="ECO:0000256" key="7">
    <source>
        <dbReference type="ARBA" id="ARBA00022741"/>
    </source>
</evidence>
<keyword evidence="7" id="KW-0547">Nucleotide-binding</keyword>
<evidence type="ECO:0000256" key="1">
    <source>
        <dbReference type="ARBA" id="ARBA00010630"/>
    </source>
</evidence>
<sequence>MSGLEQRGGDGLSSSPSSSRTPRLAFPTTRSRPTSIVDTSVEASSEAILSTSPASSVTSAAASPRKHTQSAADRLASAQARDAAAAAKSHRNRTTSSTSRSSTESARPKLPSLLQATTARSAATPVASTSLEITPNDNFGGSSRRASVASHGDAKDANDAGGQSMSRRGSREQASTTDAKVAGPSTVKKAAAIAKRSPNAPPLVALLSDSKASKLIKQGAEAKVYISRIATNNILSWPQPRSATLTSSKVEPPSSILLKWRFPKTYRHPTLSSNITASRTIMEARALLRCAKAGVAVPAVRCVDEKEGILGLELIAGKSVREWLGGGAEGEDELVIDEEEAAAAEEEDVVLSENDQIKLMRLIGRQLAIMHEADIIHGDLTTSNMMLRPASPPSSVHSPIEIDLEHDEVVLIDFGLSSVSAFAEDKAVDLYVLERAFASTHPASEALFQTILNSYAEEVTARSSGKNRGKGGKLGKWEETRRKLEEVRLRGRKRSMVGSALWKENWNRRVVVNVELSLRFECHGITDAIRSLPSLAGAALSLRPTDALRLLPTPSRPRRGGIEGEQWQALASRMDAELDHVGAARLLAWHTPHESCARSPPVEGRPIFTLPLVSLQSMVLDKMPLARPVERVLGFVLTRALQMVDGFVPAFASPSERMGLRGKSKTD</sequence>
<dbReference type="GO" id="GO:0004674">
    <property type="term" value="F:protein serine/threonine kinase activity"/>
    <property type="evidence" value="ECO:0007669"/>
    <property type="project" value="UniProtKB-KW"/>
</dbReference>
<dbReference type="GO" id="GO:0070525">
    <property type="term" value="P:tRNA threonylcarbamoyladenosine metabolic process"/>
    <property type="evidence" value="ECO:0007669"/>
    <property type="project" value="TreeGrafter"/>
</dbReference>
<dbReference type="Gene3D" id="3.30.200.20">
    <property type="entry name" value="Phosphorylase Kinase, domain 1"/>
    <property type="match status" value="1"/>
</dbReference>
<comment type="similarity">
    <text evidence="1">Belongs to the protein kinase superfamily. BUD32 family.</text>
</comment>
<dbReference type="InterPro" id="IPR022495">
    <property type="entry name" value="Bud32"/>
</dbReference>
<feature type="compositionally biased region" description="Polar residues" evidence="12">
    <location>
        <begin position="28"/>
        <end position="49"/>
    </location>
</feature>
<feature type="compositionally biased region" description="Low complexity" evidence="12">
    <location>
        <begin position="50"/>
        <end position="87"/>
    </location>
</feature>
<feature type="region of interest" description="Disordered" evidence="12">
    <location>
        <begin position="1"/>
        <end position="185"/>
    </location>
</feature>
<dbReference type="EMBL" id="OOIN01000002">
    <property type="protein sequence ID" value="SPO20703.1"/>
    <property type="molecule type" value="Genomic_DNA"/>
</dbReference>
<evidence type="ECO:0000256" key="6">
    <source>
        <dbReference type="ARBA" id="ARBA00022694"/>
    </source>
</evidence>
<evidence type="ECO:0000256" key="4">
    <source>
        <dbReference type="ARBA" id="ARBA00022527"/>
    </source>
</evidence>
<evidence type="ECO:0000256" key="12">
    <source>
        <dbReference type="SAM" id="MobiDB-lite"/>
    </source>
</evidence>
<dbReference type="PANTHER" id="PTHR12209:SF0">
    <property type="entry name" value="EKC_KEOPS COMPLEX SUBUNIT TP53RK"/>
    <property type="match status" value="1"/>
</dbReference>
<reference evidence="13 14" key="1">
    <citation type="submission" date="2018-03" db="EMBL/GenBank/DDBJ databases">
        <authorList>
            <person name="Guldener U."/>
        </authorList>
    </citation>
    <scope>NUCLEOTIDE SEQUENCE [LARGE SCALE GENOMIC DNA]</scope>
    <source>
        <strain evidence="13 14">NBRC100155</strain>
    </source>
</reference>
<dbReference type="PROSITE" id="PS00109">
    <property type="entry name" value="PROTEIN_KINASE_TYR"/>
    <property type="match status" value="1"/>
</dbReference>
<gene>
    <name evidence="13" type="ORF">UTRI_00179</name>
</gene>
<dbReference type="FunFam" id="1.10.510.10:FF:000845">
    <property type="entry name" value="Probable bifunctional tRNA threonylcarbamoyladenosine biosynthesis protein"/>
    <property type="match status" value="1"/>
</dbReference>
<evidence type="ECO:0000256" key="11">
    <source>
        <dbReference type="ARBA" id="ARBA00048679"/>
    </source>
</evidence>
<evidence type="ECO:0000256" key="3">
    <source>
        <dbReference type="ARBA" id="ARBA00022490"/>
    </source>
</evidence>
<protein>
    <recommendedName>
        <fullName evidence="2">non-specific serine/threonine protein kinase</fullName>
        <ecNumber evidence="2">2.7.11.1</ecNumber>
    </recommendedName>
</protein>
<feature type="compositionally biased region" description="Low complexity" evidence="12">
    <location>
        <begin position="94"/>
        <end position="105"/>
    </location>
</feature>
<feature type="compositionally biased region" description="Polar residues" evidence="12">
    <location>
        <begin position="161"/>
        <end position="178"/>
    </location>
</feature>
<dbReference type="SUPFAM" id="SSF56112">
    <property type="entry name" value="Protein kinase-like (PK-like)"/>
    <property type="match status" value="1"/>
</dbReference>
<dbReference type="Gene3D" id="1.10.510.10">
    <property type="entry name" value="Transferase(Phosphotransferase) domain 1"/>
    <property type="match status" value="1"/>
</dbReference>
<dbReference type="GO" id="GO:0005634">
    <property type="term" value="C:nucleus"/>
    <property type="evidence" value="ECO:0007669"/>
    <property type="project" value="TreeGrafter"/>
</dbReference>
<dbReference type="GO" id="GO:0000408">
    <property type="term" value="C:EKC/KEOPS complex"/>
    <property type="evidence" value="ECO:0007669"/>
    <property type="project" value="TreeGrafter"/>
</dbReference>
<dbReference type="Proteomes" id="UP000324022">
    <property type="component" value="Unassembled WGS sequence"/>
</dbReference>
<comment type="catalytic activity">
    <reaction evidence="10">
        <text>L-threonyl-[protein] + ATP = O-phospho-L-threonyl-[protein] + ADP + H(+)</text>
        <dbReference type="Rhea" id="RHEA:46608"/>
        <dbReference type="Rhea" id="RHEA-COMP:11060"/>
        <dbReference type="Rhea" id="RHEA-COMP:11605"/>
        <dbReference type="ChEBI" id="CHEBI:15378"/>
        <dbReference type="ChEBI" id="CHEBI:30013"/>
        <dbReference type="ChEBI" id="CHEBI:30616"/>
        <dbReference type="ChEBI" id="CHEBI:61977"/>
        <dbReference type="ChEBI" id="CHEBI:456216"/>
        <dbReference type="EC" id="2.7.11.1"/>
    </reaction>
</comment>
<proteinExistence type="inferred from homology"/>
<evidence type="ECO:0000256" key="10">
    <source>
        <dbReference type="ARBA" id="ARBA00047899"/>
    </source>
</evidence>
<evidence type="ECO:0000256" key="2">
    <source>
        <dbReference type="ARBA" id="ARBA00012513"/>
    </source>
</evidence>
<organism evidence="13 14">
    <name type="scientific">Ustilago trichophora</name>
    <dbReference type="NCBI Taxonomy" id="86804"/>
    <lineage>
        <taxon>Eukaryota</taxon>
        <taxon>Fungi</taxon>
        <taxon>Dikarya</taxon>
        <taxon>Basidiomycota</taxon>
        <taxon>Ustilaginomycotina</taxon>
        <taxon>Ustilaginomycetes</taxon>
        <taxon>Ustilaginales</taxon>
        <taxon>Ustilaginaceae</taxon>
        <taxon>Ustilago</taxon>
    </lineage>
</organism>
<evidence type="ECO:0000313" key="14">
    <source>
        <dbReference type="Proteomes" id="UP000324022"/>
    </source>
</evidence>
<dbReference type="PANTHER" id="PTHR12209">
    <property type="entry name" value="NON-SPECIFIC SERINE/THREONINE PROTEIN KINASE"/>
    <property type="match status" value="1"/>
</dbReference>
<keyword evidence="6" id="KW-0819">tRNA processing</keyword>